<dbReference type="InterPro" id="IPR032588">
    <property type="entry name" value="Lipase_GDSL_lke"/>
</dbReference>
<reference evidence="2 3" key="1">
    <citation type="submission" date="2008-12" db="EMBL/GenBank/DDBJ databases">
        <authorList>
            <person name="Fulton L."/>
            <person name="Clifton S."/>
            <person name="Fulton B."/>
            <person name="Xu J."/>
            <person name="Minx P."/>
            <person name="Pepin K.H."/>
            <person name="Johnson M."/>
            <person name="Bhonagiri V."/>
            <person name="Nash W.E."/>
            <person name="Mardis E.R."/>
            <person name="Wilson R.K."/>
        </authorList>
    </citation>
    <scope>NUCLEOTIDE SEQUENCE [LARGE SCALE GENOMIC DNA]</scope>
    <source>
        <strain evidence="2 3">DSM 14838</strain>
    </source>
</reference>
<protein>
    <submittedName>
        <fullName evidence="2">Uncharacterized protein</fullName>
    </submittedName>
</protein>
<dbReference type="GO" id="GO:0016788">
    <property type="term" value="F:hydrolase activity, acting on ester bonds"/>
    <property type="evidence" value="ECO:0007669"/>
    <property type="project" value="UniProtKB-ARBA"/>
</dbReference>
<dbReference type="Gene3D" id="3.40.50.1110">
    <property type="entry name" value="SGNH hydrolase"/>
    <property type="match status" value="1"/>
</dbReference>
<reference evidence="2 3" key="2">
    <citation type="submission" date="2009-01" db="EMBL/GenBank/DDBJ databases">
        <title>Draft genome sequence of Bacteroides cellulosilyticus (DSM 14838).</title>
        <authorList>
            <person name="Sudarsanam P."/>
            <person name="Ley R."/>
            <person name="Guruge J."/>
            <person name="Turnbaugh P.J."/>
            <person name="Mahowald M."/>
            <person name="Liep D."/>
            <person name="Gordon J."/>
        </authorList>
    </citation>
    <scope>NUCLEOTIDE SEQUENCE [LARGE SCALE GENOMIC DNA]</scope>
    <source>
        <strain evidence="2 3">DSM 14838</strain>
    </source>
</reference>
<dbReference type="AlphaFoldDB" id="E2NEQ5"/>
<name>E2NEQ5_9BACE</name>
<evidence type="ECO:0000313" key="3">
    <source>
        <dbReference type="Proteomes" id="UP000003711"/>
    </source>
</evidence>
<evidence type="ECO:0000313" key="2">
    <source>
        <dbReference type="EMBL" id="EEF89605.1"/>
    </source>
</evidence>
<feature type="non-terminal residue" evidence="2">
    <location>
        <position position="82"/>
    </location>
</feature>
<dbReference type="Proteomes" id="UP000003711">
    <property type="component" value="Unassembled WGS sequence"/>
</dbReference>
<organism evidence="2 3">
    <name type="scientific">Bacteroides cellulosilyticus DSM 14838</name>
    <dbReference type="NCBI Taxonomy" id="537012"/>
    <lineage>
        <taxon>Bacteria</taxon>
        <taxon>Pseudomonadati</taxon>
        <taxon>Bacteroidota</taxon>
        <taxon>Bacteroidia</taxon>
        <taxon>Bacteroidales</taxon>
        <taxon>Bacteroidaceae</taxon>
        <taxon>Bacteroides</taxon>
    </lineage>
</organism>
<sequence length="82" mass="9756">MKRNSFLLFVAILFTSVSVSFAQKKLSILGDSYSTYYGYVTPDTNLCWYGVPEEKRENDVKRVEDTWWYLLINEHGYQMERN</sequence>
<dbReference type="RefSeq" id="WP_007212133.1">
    <property type="nucleotide sequence ID" value="NZ_EQ973490.1"/>
</dbReference>
<dbReference type="InterPro" id="IPR036514">
    <property type="entry name" value="SGNH_hydro_sf"/>
</dbReference>
<comment type="caution">
    <text evidence="2">The sequence shown here is derived from an EMBL/GenBank/DDBJ whole genome shotgun (WGS) entry which is preliminary data.</text>
</comment>
<feature type="chain" id="PRO_5003161019" evidence="1">
    <location>
        <begin position="23"/>
        <end position="82"/>
    </location>
</feature>
<accession>E2NEQ5</accession>
<evidence type="ECO:0000256" key="1">
    <source>
        <dbReference type="SAM" id="SignalP"/>
    </source>
</evidence>
<proteinExistence type="predicted"/>
<gene>
    <name evidence="2" type="ORF">BACCELL_02773</name>
</gene>
<dbReference type="HOGENOM" id="CLU_2563576_0_0_10"/>
<dbReference type="EMBL" id="ACCH01000191">
    <property type="protein sequence ID" value="EEF89605.1"/>
    <property type="molecule type" value="Genomic_DNA"/>
</dbReference>
<feature type="signal peptide" evidence="1">
    <location>
        <begin position="1"/>
        <end position="22"/>
    </location>
</feature>
<keyword evidence="1" id="KW-0732">Signal</keyword>
<dbReference type="Pfam" id="PF16255">
    <property type="entry name" value="Lipase_GDSL_lke"/>
    <property type="match status" value="1"/>
</dbReference>